<evidence type="ECO:0000313" key="3">
    <source>
        <dbReference type="Proteomes" id="UP000494108"/>
    </source>
</evidence>
<proteinExistence type="predicted"/>
<keyword evidence="3" id="KW-1185">Reference proteome</keyword>
<dbReference type="CDD" id="cd00531">
    <property type="entry name" value="NTF2_like"/>
    <property type="match status" value="1"/>
</dbReference>
<dbReference type="EMBL" id="CADIJX010000001">
    <property type="protein sequence ID" value="CAB3627809.1"/>
    <property type="molecule type" value="Genomic_DNA"/>
</dbReference>
<accession>A0A6S6YJH8</accession>
<evidence type="ECO:0000313" key="2">
    <source>
        <dbReference type="EMBL" id="CAB3627809.1"/>
    </source>
</evidence>
<name>A0A6S6YJH8_9BURK</name>
<feature type="domain" description="SnoaL-like" evidence="1">
    <location>
        <begin position="11"/>
        <end position="132"/>
    </location>
</feature>
<gene>
    <name evidence="2" type="ORF">LMG3431_00607</name>
</gene>
<evidence type="ECO:0000259" key="1">
    <source>
        <dbReference type="Pfam" id="PF13577"/>
    </source>
</evidence>
<dbReference type="SUPFAM" id="SSF54427">
    <property type="entry name" value="NTF2-like"/>
    <property type="match status" value="1"/>
</dbReference>
<dbReference type="InterPro" id="IPR032710">
    <property type="entry name" value="NTF2-like_dom_sf"/>
</dbReference>
<organism evidence="2 3">
    <name type="scientific">Achromobacter pestifer</name>
    <dbReference type="NCBI Taxonomy" id="1353889"/>
    <lineage>
        <taxon>Bacteria</taxon>
        <taxon>Pseudomonadati</taxon>
        <taxon>Pseudomonadota</taxon>
        <taxon>Betaproteobacteria</taxon>
        <taxon>Burkholderiales</taxon>
        <taxon>Alcaligenaceae</taxon>
        <taxon>Achromobacter</taxon>
    </lineage>
</organism>
<reference evidence="2 3" key="1">
    <citation type="submission" date="2020-04" db="EMBL/GenBank/DDBJ databases">
        <authorList>
            <person name="De Canck E."/>
        </authorList>
    </citation>
    <scope>NUCLEOTIDE SEQUENCE [LARGE SCALE GENOMIC DNA]</scope>
    <source>
        <strain evidence="2 3">LMG 3431</strain>
    </source>
</reference>
<sequence length="143" mass="15964">MTGTINYSDQAMQAKAACEDVVLRFFHALDTRRHEAAAALMAKDGVWMRQGRRLSGPEEVLAALNARAPERSTCHVITNLRLADLGETEATVIYFLTAYDSVPAEQGGAPRLVSIRECRDILRKTEEGWRLADKSSRRHLPPE</sequence>
<dbReference type="Pfam" id="PF13577">
    <property type="entry name" value="SnoaL_4"/>
    <property type="match status" value="1"/>
</dbReference>
<dbReference type="InterPro" id="IPR037401">
    <property type="entry name" value="SnoaL-like"/>
</dbReference>
<dbReference type="Proteomes" id="UP000494108">
    <property type="component" value="Unassembled WGS sequence"/>
</dbReference>
<dbReference type="RefSeq" id="WP_175172936.1">
    <property type="nucleotide sequence ID" value="NZ_CADIJX010000001.1"/>
</dbReference>
<protein>
    <recommendedName>
        <fullName evidence="1">SnoaL-like domain-containing protein</fullName>
    </recommendedName>
</protein>
<dbReference type="AlphaFoldDB" id="A0A6S6YJH8"/>
<dbReference type="Gene3D" id="3.10.450.50">
    <property type="match status" value="1"/>
</dbReference>